<evidence type="ECO:0000313" key="2">
    <source>
        <dbReference type="EMBL" id="KAJ5088849.1"/>
    </source>
</evidence>
<accession>A0A9W9EVU9</accession>
<dbReference type="InterPro" id="IPR051678">
    <property type="entry name" value="AGP_Transferase"/>
</dbReference>
<dbReference type="InterPro" id="IPR011009">
    <property type="entry name" value="Kinase-like_dom_sf"/>
</dbReference>
<reference evidence="2" key="2">
    <citation type="journal article" date="2023" name="IMA Fungus">
        <title>Comparative genomic study of the Penicillium genus elucidates a diverse pangenome and 15 lateral gene transfer events.</title>
        <authorList>
            <person name="Petersen C."/>
            <person name="Sorensen T."/>
            <person name="Nielsen M.R."/>
            <person name="Sondergaard T.E."/>
            <person name="Sorensen J.L."/>
            <person name="Fitzpatrick D.A."/>
            <person name="Frisvad J.C."/>
            <person name="Nielsen K.L."/>
        </authorList>
    </citation>
    <scope>NUCLEOTIDE SEQUENCE</scope>
    <source>
        <strain evidence="2">IBT 30069</strain>
    </source>
</reference>
<evidence type="ECO:0000259" key="1">
    <source>
        <dbReference type="Pfam" id="PF01636"/>
    </source>
</evidence>
<reference evidence="2" key="1">
    <citation type="submission" date="2022-11" db="EMBL/GenBank/DDBJ databases">
        <authorList>
            <person name="Petersen C."/>
        </authorList>
    </citation>
    <scope>NUCLEOTIDE SEQUENCE</scope>
    <source>
        <strain evidence="2">IBT 30069</strain>
    </source>
</reference>
<dbReference type="SUPFAM" id="SSF56112">
    <property type="entry name" value="Protein kinase-like (PK-like)"/>
    <property type="match status" value="1"/>
</dbReference>
<evidence type="ECO:0000313" key="3">
    <source>
        <dbReference type="Proteomes" id="UP001149165"/>
    </source>
</evidence>
<organism evidence="2 3">
    <name type="scientific">Penicillium angulare</name>
    <dbReference type="NCBI Taxonomy" id="116970"/>
    <lineage>
        <taxon>Eukaryota</taxon>
        <taxon>Fungi</taxon>
        <taxon>Dikarya</taxon>
        <taxon>Ascomycota</taxon>
        <taxon>Pezizomycotina</taxon>
        <taxon>Eurotiomycetes</taxon>
        <taxon>Eurotiomycetidae</taxon>
        <taxon>Eurotiales</taxon>
        <taxon>Aspergillaceae</taxon>
        <taxon>Penicillium</taxon>
    </lineage>
</organism>
<proteinExistence type="predicted"/>
<dbReference type="InterPro" id="IPR002575">
    <property type="entry name" value="Aminoglycoside_PTrfase"/>
</dbReference>
<gene>
    <name evidence="2" type="ORF">N7456_012465</name>
</gene>
<dbReference type="Pfam" id="PF01636">
    <property type="entry name" value="APH"/>
    <property type="match status" value="1"/>
</dbReference>
<name>A0A9W9EVU9_9EURO</name>
<dbReference type="AlphaFoldDB" id="A0A9W9EVU9"/>
<feature type="domain" description="Aminoglycoside phosphotransferase" evidence="1">
    <location>
        <begin position="292"/>
        <end position="331"/>
    </location>
</feature>
<sequence>MSIRMCPDDLAWEQAEVTSEKWLEQFLEVDNLRPIAEFILTHNRGDADEFAILRKGSYNISLRLKYPNSAAVIRLSQPGAVMFPEEKIVNEVAVMRFIADQTSIPVPFILHSGSKDECPLNFSPFIIMDYIPHETKMYAALNRPECPKDERGVLNPDIDEEKLEFLYGQLAGVLLQLSKAVFPCIGSLSQVDDFTWEVTRRSLSMNMNELVRVGGLPRSKIPNKIFGTSSSYIEALAELNMSHLVYQRNDSIESADDCRRKFLARHLFRKLAREKKLTNSSLENGPFKMWCDDLRPANVLLDKGLRITGVIDWEFTYAAPAEFSFAPPWWLLIEQPEHWENGIEDWEKLFEPCLKTFIRAMTSQEDAAIQQGILQESQRLSGHMQASWDSGDFWIVYALLHSFAFDEIYWKKIDPRFFTTVENPEEAWKERLDLLNESEKEEMEMLVTRKLEQMKTRVLSWDPDEYTVEFREKIRKMMQEQSSAPGR</sequence>
<keyword evidence="3" id="KW-1185">Reference proteome</keyword>
<dbReference type="PANTHER" id="PTHR21310:SF37">
    <property type="entry name" value="AMINOGLYCOSIDE PHOSPHOTRANSFERASE DOMAIN-CONTAINING PROTEIN"/>
    <property type="match status" value="1"/>
</dbReference>
<dbReference type="EMBL" id="JAPQKH010000007">
    <property type="protein sequence ID" value="KAJ5088849.1"/>
    <property type="molecule type" value="Genomic_DNA"/>
</dbReference>
<protein>
    <recommendedName>
        <fullName evidence="1">Aminoglycoside phosphotransferase domain-containing protein</fullName>
    </recommendedName>
</protein>
<dbReference type="PANTHER" id="PTHR21310">
    <property type="entry name" value="AMINOGLYCOSIDE PHOSPHOTRANSFERASE-RELATED-RELATED"/>
    <property type="match status" value="1"/>
</dbReference>
<dbReference type="Proteomes" id="UP001149165">
    <property type="component" value="Unassembled WGS sequence"/>
</dbReference>
<dbReference type="OrthoDB" id="5412996at2759"/>
<dbReference type="Gene3D" id="3.30.200.20">
    <property type="entry name" value="Phosphorylase Kinase, domain 1"/>
    <property type="match status" value="1"/>
</dbReference>
<comment type="caution">
    <text evidence="2">The sequence shown here is derived from an EMBL/GenBank/DDBJ whole genome shotgun (WGS) entry which is preliminary data.</text>
</comment>